<dbReference type="AlphaFoldDB" id="A0A9W8ZNV9"/>
<dbReference type="GO" id="GO:0015369">
    <property type="term" value="F:calcium:proton antiporter activity"/>
    <property type="evidence" value="ECO:0007669"/>
    <property type="project" value="TreeGrafter"/>
</dbReference>
<dbReference type="EMBL" id="JAPEVA010000003">
    <property type="protein sequence ID" value="KAJ4412163.1"/>
    <property type="molecule type" value="Genomic_DNA"/>
</dbReference>
<feature type="transmembrane region" description="Helical" evidence="9">
    <location>
        <begin position="130"/>
        <end position="149"/>
    </location>
</feature>
<dbReference type="PANTHER" id="PTHR31503:SF20">
    <property type="entry name" value="CA(2+)_H(+) EXCHANGER, PUTATIVE (EUROFUNG)-RELATED"/>
    <property type="match status" value="1"/>
</dbReference>
<name>A0A9W8ZNV9_9PLEO</name>
<evidence type="ECO:0000256" key="4">
    <source>
        <dbReference type="ARBA" id="ARBA00022692"/>
    </source>
</evidence>
<keyword evidence="6" id="KW-0406">Ion transport</keyword>
<feature type="transmembrane region" description="Helical" evidence="9">
    <location>
        <begin position="219"/>
        <end position="239"/>
    </location>
</feature>
<evidence type="ECO:0000256" key="2">
    <source>
        <dbReference type="ARBA" id="ARBA00008170"/>
    </source>
</evidence>
<evidence type="ECO:0000313" key="11">
    <source>
        <dbReference type="EMBL" id="KAJ4412163.1"/>
    </source>
</evidence>
<evidence type="ECO:0000256" key="5">
    <source>
        <dbReference type="ARBA" id="ARBA00022989"/>
    </source>
</evidence>
<evidence type="ECO:0000256" key="7">
    <source>
        <dbReference type="ARBA" id="ARBA00023136"/>
    </source>
</evidence>
<keyword evidence="3" id="KW-0813">Transport</keyword>
<dbReference type="InterPro" id="IPR044880">
    <property type="entry name" value="NCX_ion-bd_dom_sf"/>
</dbReference>
<evidence type="ECO:0000313" key="12">
    <source>
        <dbReference type="Proteomes" id="UP001140510"/>
    </source>
</evidence>
<dbReference type="InterPro" id="IPR004837">
    <property type="entry name" value="NaCa_Exmemb"/>
</dbReference>
<comment type="subcellular location">
    <subcellularLocation>
        <location evidence="1">Endomembrane system</location>
        <topology evidence="1">Multi-pass membrane protein</topology>
    </subcellularLocation>
</comment>
<feature type="compositionally biased region" description="Acidic residues" evidence="8">
    <location>
        <begin position="70"/>
        <end position="86"/>
    </location>
</feature>
<evidence type="ECO:0000259" key="10">
    <source>
        <dbReference type="Pfam" id="PF01699"/>
    </source>
</evidence>
<proteinExistence type="inferred from homology"/>
<feature type="transmembrane region" description="Helical" evidence="9">
    <location>
        <begin position="38"/>
        <end position="58"/>
    </location>
</feature>
<keyword evidence="5 9" id="KW-1133">Transmembrane helix</keyword>
<evidence type="ECO:0000256" key="8">
    <source>
        <dbReference type="SAM" id="MobiDB-lite"/>
    </source>
</evidence>
<protein>
    <recommendedName>
        <fullName evidence="10">Sodium/calcium exchanger membrane region domain-containing protein</fullName>
    </recommendedName>
</protein>
<dbReference type="OrthoDB" id="1699231at2759"/>
<feature type="transmembrane region" description="Helical" evidence="9">
    <location>
        <begin position="91"/>
        <end position="109"/>
    </location>
</feature>
<comment type="similarity">
    <text evidence="2">Belongs to the Ca(2+):cation antiporter (CaCA) (TC 2.A.19) family.</text>
</comment>
<dbReference type="GO" id="GO:0012505">
    <property type="term" value="C:endomembrane system"/>
    <property type="evidence" value="ECO:0007669"/>
    <property type="project" value="UniProtKB-SubCell"/>
</dbReference>
<accession>A0A9W8ZNV9</accession>
<dbReference type="GO" id="GO:0006874">
    <property type="term" value="P:intracellular calcium ion homeostasis"/>
    <property type="evidence" value="ECO:0007669"/>
    <property type="project" value="TreeGrafter"/>
</dbReference>
<dbReference type="InterPro" id="IPR004713">
    <property type="entry name" value="CaH_exchang"/>
</dbReference>
<evidence type="ECO:0000256" key="6">
    <source>
        <dbReference type="ARBA" id="ARBA00023065"/>
    </source>
</evidence>
<keyword evidence="12" id="KW-1185">Reference proteome</keyword>
<keyword evidence="4 9" id="KW-0812">Transmembrane</keyword>
<feature type="transmembrane region" description="Helical" evidence="9">
    <location>
        <begin position="169"/>
        <end position="186"/>
    </location>
</feature>
<reference evidence="11" key="1">
    <citation type="submission" date="2022-10" db="EMBL/GenBank/DDBJ databases">
        <title>Tapping the CABI collections for fungal endophytes: first genome assemblies for Collariella, Neodidymelliopsis, Ascochyta clinopodiicola, Didymella pomorum, Didymosphaeria variabile, Neocosmospora piperis and Neocucurbitaria cava.</title>
        <authorList>
            <person name="Hill R."/>
        </authorList>
    </citation>
    <scope>NUCLEOTIDE SEQUENCE</scope>
    <source>
        <strain evidence="11">IMI 355091</strain>
    </source>
</reference>
<organism evidence="11 12">
    <name type="scientific">Didymella pomorum</name>
    <dbReference type="NCBI Taxonomy" id="749634"/>
    <lineage>
        <taxon>Eukaryota</taxon>
        <taxon>Fungi</taxon>
        <taxon>Dikarya</taxon>
        <taxon>Ascomycota</taxon>
        <taxon>Pezizomycotina</taxon>
        <taxon>Dothideomycetes</taxon>
        <taxon>Pleosporomycetidae</taxon>
        <taxon>Pleosporales</taxon>
        <taxon>Pleosporineae</taxon>
        <taxon>Didymellaceae</taxon>
        <taxon>Didymella</taxon>
    </lineage>
</organism>
<keyword evidence="7 9" id="KW-0472">Membrane</keyword>
<feature type="transmembrane region" description="Helical" evidence="9">
    <location>
        <begin position="193"/>
        <end position="213"/>
    </location>
</feature>
<evidence type="ECO:0000256" key="1">
    <source>
        <dbReference type="ARBA" id="ARBA00004127"/>
    </source>
</evidence>
<evidence type="ECO:0000256" key="3">
    <source>
        <dbReference type="ARBA" id="ARBA00022448"/>
    </source>
</evidence>
<feature type="domain" description="Sodium/calcium exchanger membrane region" evidence="10">
    <location>
        <begin position="98"/>
        <end position="235"/>
    </location>
</feature>
<dbReference type="Gene3D" id="1.20.1420.30">
    <property type="entry name" value="NCX, central ion-binding region"/>
    <property type="match status" value="1"/>
</dbReference>
<gene>
    <name evidence="11" type="ORF">N0V91_000631</name>
</gene>
<dbReference type="GO" id="GO:0000329">
    <property type="term" value="C:fungal-type vacuole membrane"/>
    <property type="evidence" value="ECO:0007669"/>
    <property type="project" value="TreeGrafter"/>
</dbReference>
<feature type="region of interest" description="Disordered" evidence="8">
    <location>
        <begin position="68"/>
        <end position="88"/>
    </location>
</feature>
<dbReference type="Proteomes" id="UP001140510">
    <property type="component" value="Unassembled WGS sequence"/>
</dbReference>
<comment type="caution">
    <text evidence="11">The sequence shown here is derived from an EMBL/GenBank/DDBJ whole genome shotgun (WGS) entry which is preliminary data.</text>
</comment>
<sequence>MASYALWILFQLKTNQEMFKEPSPKTPKRASRNSNDRAVGKGVAAIGAGAAAASGGWVNARMLVKKVPSDNDEEVEEEQGEEEEGFETPSLSLIGATTALVVSVVLVAFNTEFTTNSIQALLQRRNVSQTFLSLIILPLLSTDFLAVGVAMKDKMDMSISLTLERCMQTSLMVIPLTVLLAWIMGIDEMDLKFDGFPITALFASIVIVTYVVQEGKSNWLVGALLIKGFIIIALSAFYMP</sequence>
<evidence type="ECO:0000256" key="9">
    <source>
        <dbReference type="SAM" id="Phobius"/>
    </source>
</evidence>
<dbReference type="Pfam" id="PF01699">
    <property type="entry name" value="Na_Ca_ex"/>
    <property type="match status" value="1"/>
</dbReference>
<dbReference type="PANTHER" id="PTHR31503">
    <property type="entry name" value="VACUOLAR CALCIUM ION TRANSPORTER"/>
    <property type="match status" value="1"/>
</dbReference>